<sequence>MNPNFRSRQSIGKVAEIWRFPVSSLQGERCEHVEIGLHGIDGDRRFGLFDAMSGEVAAPEQEARWRPALFLRSAVDGHGVWVEFPSGERLYLEDPKLRPELEEYFGFDVGIGCYMDDDSLAPSLPTIKNRYSVSPLHLVTSSSLEDLQQMAPDTTVDRLRFRANVLLETEDMAEFPEHSWIGHIISIGGLNLKVTEATKRCGMTLAAQPGLPEQPEVLRTIVRKTGRKFGIYCDPLKTGYVETGALAKLMGTEISGSD</sequence>
<dbReference type="GO" id="GO:0003824">
    <property type="term" value="F:catalytic activity"/>
    <property type="evidence" value="ECO:0007669"/>
    <property type="project" value="InterPro"/>
</dbReference>
<reference evidence="2 3" key="1">
    <citation type="submission" date="2016-05" db="EMBL/GenBank/DDBJ databases">
        <authorList>
            <person name="Lavstsen T."/>
            <person name="Jespersen J.S."/>
        </authorList>
    </citation>
    <scope>NUCLEOTIDE SEQUENCE [LARGE SCALE GENOMIC DNA]</scope>
    <source>
        <strain evidence="2 3">KCJ1736</strain>
    </source>
</reference>
<dbReference type="PROSITE" id="PS51340">
    <property type="entry name" value="MOSC"/>
    <property type="match status" value="1"/>
</dbReference>
<dbReference type="InterPro" id="IPR005302">
    <property type="entry name" value="MoCF_Sase_C"/>
</dbReference>
<dbReference type="InterPro" id="IPR011037">
    <property type="entry name" value="Pyrv_Knase-like_insert_dom_sf"/>
</dbReference>
<organism evidence="2 3">
    <name type="scientific">Agrobacterium tumefaciens</name>
    <dbReference type="NCBI Taxonomy" id="358"/>
    <lineage>
        <taxon>Bacteria</taxon>
        <taxon>Pseudomonadati</taxon>
        <taxon>Pseudomonadota</taxon>
        <taxon>Alphaproteobacteria</taxon>
        <taxon>Hyphomicrobiales</taxon>
        <taxon>Rhizobiaceae</taxon>
        <taxon>Rhizobium/Agrobacterium group</taxon>
        <taxon>Agrobacterium</taxon>
        <taxon>Agrobacterium tumefaciens complex</taxon>
    </lineage>
</organism>
<dbReference type="EMBL" id="LXPS01000033">
    <property type="protein sequence ID" value="OAE42035.1"/>
    <property type="molecule type" value="Genomic_DNA"/>
</dbReference>
<dbReference type="SUPFAM" id="SSF50800">
    <property type="entry name" value="PK beta-barrel domain-like"/>
    <property type="match status" value="1"/>
</dbReference>
<protein>
    <recommendedName>
        <fullName evidence="1">MOSC domain-containing protein</fullName>
    </recommendedName>
</protein>
<dbReference type="GO" id="GO:0030170">
    <property type="term" value="F:pyridoxal phosphate binding"/>
    <property type="evidence" value="ECO:0007669"/>
    <property type="project" value="InterPro"/>
</dbReference>
<gene>
    <name evidence="2" type="ORF">A7J57_03040</name>
</gene>
<name>A0A176X651_AGRTU</name>
<dbReference type="Gene3D" id="2.40.33.20">
    <property type="entry name" value="PK beta-barrel domain-like"/>
    <property type="match status" value="1"/>
</dbReference>
<dbReference type="Pfam" id="PF03473">
    <property type="entry name" value="MOSC"/>
    <property type="match status" value="1"/>
</dbReference>
<accession>A0A176X651</accession>
<evidence type="ECO:0000259" key="1">
    <source>
        <dbReference type="PROSITE" id="PS51340"/>
    </source>
</evidence>
<dbReference type="AlphaFoldDB" id="A0A176X651"/>
<proteinExistence type="predicted"/>
<evidence type="ECO:0000313" key="3">
    <source>
        <dbReference type="Proteomes" id="UP000077098"/>
    </source>
</evidence>
<evidence type="ECO:0000313" key="2">
    <source>
        <dbReference type="EMBL" id="OAE42035.1"/>
    </source>
</evidence>
<comment type="caution">
    <text evidence="2">The sequence shown here is derived from an EMBL/GenBank/DDBJ whole genome shotgun (WGS) entry which is preliminary data.</text>
</comment>
<dbReference type="GO" id="GO:0030151">
    <property type="term" value="F:molybdenum ion binding"/>
    <property type="evidence" value="ECO:0007669"/>
    <property type="project" value="InterPro"/>
</dbReference>
<dbReference type="Proteomes" id="UP000077098">
    <property type="component" value="Unassembled WGS sequence"/>
</dbReference>
<feature type="domain" description="MOSC" evidence="1">
    <location>
        <begin position="94"/>
        <end position="250"/>
    </location>
</feature>
<dbReference type="RefSeq" id="WP_063950139.1">
    <property type="nucleotide sequence ID" value="NZ_LXPS01000033.1"/>
</dbReference>